<keyword evidence="5" id="KW-1185">Reference proteome</keyword>
<keyword evidence="1" id="KW-1133">Transmembrane helix</keyword>
<name>R2QW07_9ENTE</name>
<evidence type="ECO:0000313" key="5">
    <source>
        <dbReference type="Proteomes" id="UP000014157"/>
    </source>
</evidence>
<comment type="caution">
    <text evidence="2">The sequence shown here is derived from an EMBL/GenBank/DDBJ whole genome shotgun (WGS) entry which is preliminary data.</text>
</comment>
<evidence type="ECO:0000313" key="2">
    <source>
        <dbReference type="EMBL" id="EOI00715.1"/>
    </source>
</evidence>
<dbReference type="EMBL" id="ASWB01000001">
    <property type="protein sequence ID" value="EOT73056.1"/>
    <property type="molecule type" value="Genomic_DNA"/>
</dbReference>
<dbReference type="RefSeq" id="WP_010765197.1">
    <property type="nucleotide sequence ID" value="NZ_ASWB01000001.1"/>
</dbReference>
<dbReference type="AlphaFoldDB" id="R2QW07"/>
<dbReference type="HOGENOM" id="CLU_3098627_0_0_9"/>
<organism evidence="2 4">
    <name type="scientific">Enterococcus moraviensis ATCC BAA-383</name>
    <dbReference type="NCBI Taxonomy" id="1158609"/>
    <lineage>
        <taxon>Bacteria</taxon>
        <taxon>Bacillati</taxon>
        <taxon>Bacillota</taxon>
        <taxon>Bacilli</taxon>
        <taxon>Lactobacillales</taxon>
        <taxon>Enterococcaceae</taxon>
        <taxon>Enterococcus</taxon>
    </lineage>
</organism>
<protein>
    <submittedName>
        <fullName evidence="2">Uncharacterized protein</fullName>
    </submittedName>
</protein>
<keyword evidence="1" id="KW-0812">Transmembrane</keyword>
<dbReference type="EMBL" id="AJAS01000014">
    <property type="protein sequence ID" value="EOI00715.1"/>
    <property type="molecule type" value="Genomic_DNA"/>
</dbReference>
<feature type="transmembrane region" description="Helical" evidence="1">
    <location>
        <begin position="6"/>
        <end position="39"/>
    </location>
</feature>
<accession>R2QW07</accession>
<keyword evidence="1" id="KW-0472">Membrane</keyword>
<sequence length="51" mass="5597">MESNLLLIISTLILLIVSIICLAAGETFMGIVLIAVLWIESILLRIKEGNE</sequence>
<dbReference type="Proteomes" id="UP000013781">
    <property type="component" value="Unassembled WGS sequence"/>
</dbReference>
<evidence type="ECO:0000313" key="3">
    <source>
        <dbReference type="EMBL" id="EOT73056.1"/>
    </source>
</evidence>
<dbReference type="Proteomes" id="UP000014157">
    <property type="component" value="Unassembled WGS sequence"/>
</dbReference>
<proteinExistence type="predicted"/>
<reference evidence="2 4" key="1">
    <citation type="submission" date="2013-02" db="EMBL/GenBank/DDBJ databases">
        <title>The Genome Sequence of Enterococcus moraviensis BAA-383.</title>
        <authorList>
            <consortium name="The Broad Institute Genome Sequencing Platform"/>
            <consortium name="The Broad Institute Genome Sequencing Center for Infectious Disease"/>
            <person name="Earl A.M."/>
            <person name="Gilmore M.S."/>
            <person name="Lebreton F."/>
            <person name="Walker B."/>
            <person name="Young S.K."/>
            <person name="Zeng Q."/>
            <person name="Gargeya S."/>
            <person name="Fitzgerald M."/>
            <person name="Haas B."/>
            <person name="Abouelleil A."/>
            <person name="Alvarado L."/>
            <person name="Arachchi H.M."/>
            <person name="Berlin A.M."/>
            <person name="Chapman S.B."/>
            <person name="Dewar J."/>
            <person name="Goldberg J."/>
            <person name="Griggs A."/>
            <person name="Gujja S."/>
            <person name="Hansen M."/>
            <person name="Howarth C."/>
            <person name="Imamovic A."/>
            <person name="Larimer J."/>
            <person name="McCowan C."/>
            <person name="Murphy C."/>
            <person name="Neiman D."/>
            <person name="Pearson M."/>
            <person name="Priest M."/>
            <person name="Roberts A."/>
            <person name="Saif S."/>
            <person name="Shea T."/>
            <person name="Sisk P."/>
            <person name="Sykes S."/>
            <person name="Wortman J."/>
            <person name="Nusbaum C."/>
            <person name="Birren B."/>
        </authorList>
    </citation>
    <scope>NUCLEOTIDE SEQUENCE [LARGE SCALE GENOMIC DNA]</scope>
    <source>
        <strain evidence="2 4">ATCC BAA-383</strain>
    </source>
</reference>
<dbReference type="STRING" id="155617.RV09_GL000017"/>
<reference evidence="3 5" key="2">
    <citation type="submission" date="2013-03" db="EMBL/GenBank/DDBJ databases">
        <title>The Genome Sequence of Enterococcus moraviensis BAA-383 (PacBio/Illumina hybrid assembly).</title>
        <authorList>
            <consortium name="The Broad Institute Genomics Platform"/>
            <consortium name="The Broad Institute Genome Sequencing Center for Infectious Disease"/>
            <person name="Earl A."/>
            <person name="Russ C."/>
            <person name="Gilmore M."/>
            <person name="Surin D."/>
            <person name="Walker B."/>
            <person name="Young S."/>
            <person name="Zeng Q."/>
            <person name="Gargeya S."/>
            <person name="Fitzgerald M."/>
            <person name="Haas B."/>
            <person name="Abouelleil A."/>
            <person name="Allen A.W."/>
            <person name="Alvarado L."/>
            <person name="Arachchi H.M."/>
            <person name="Berlin A.M."/>
            <person name="Chapman S.B."/>
            <person name="Gainer-Dewar J."/>
            <person name="Goldberg J."/>
            <person name="Griggs A."/>
            <person name="Gujja S."/>
            <person name="Hansen M."/>
            <person name="Howarth C."/>
            <person name="Imamovic A."/>
            <person name="Ireland A."/>
            <person name="Larimer J."/>
            <person name="McCowan C."/>
            <person name="Murphy C."/>
            <person name="Pearson M."/>
            <person name="Poon T.W."/>
            <person name="Priest M."/>
            <person name="Roberts A."/>
            <person name="Saif S."/>
            <person name="Shea T."/>
            <person name="Sisk P."/>
            <person name="Sykes S."/>
            <person name="Wortman J."/>
            <person name="Nusbaum C."/>
            <person name="Birren B."/>
        </authorList>
    </citation>
    <scope>NUCLEOTIDE SEQUENCE [LARGE SCALE GENOMIC DNA]</scope>
    <source>
        <strain evidence="3 5">ATCC BAA-383</strain>
    </source>
</reference>
<dbReference type="PATRIC" id="fig|1158609.4.peg.36"/>
<evidence type="ECO:0000256" key="1">
    <source>
        <dbReference type="SAM" id="Phobius"/>
    </source>
</evidence>
<gene>
    <name evidence="3" type="ORF">I586_00049</name>
    <name evidence="2" type="ORF">UAY_01818</name>
</gene>
<evidence type="ECO:0000313" key="4">
    <source>
        <dbReference type="Proteomes" id="UP000013781"/>
    </source>
</evidence>